<protein>
    <submittedName>
        <fullName evidence="4">Ig-like domain-containing protein</fullName>
    </submittedName>
</protein>
<proteinExistence type="predicted"/>
<feature type="domain" description="Bacterial Ig-like" evidence="1">
    <location>
        <begin position="850"/>
        <end position="888"/>
    </location>
</feature>
<evidence type="ECO:0000313" key="4">
    <source>
        <dbReference type="WBParaSite" id="PTRK_0000822600.1"/>
    </source>
</evidence>
<sequence>GNAQITTGDIAIIGFNGGNNPAELAIVTLSAISSGQTIYITDRGWHPTDGFATANTTAEGLLAWTITTEIPAGTILKASITAGSTASVTGLSAYGTTTLTGWSGLVTASGGDNWFIYTGSVASPEFVYAFANWATNTPGGEASATPWQDTGNVNATTSYLPPILAAGNFSAAFTGSALHGDYINYTGDVAGTKEEILASLADTDKWDKDETTPADLEPGGADFPENFVLPPSPPSTPVLAATSDKGFLDNDQITNVTTPTITGTAKAGTTVTLYDTDGTTVLGTSLATGGNWSITSTTLSSGTHTLTAKATDAASTSAASAGLAITIDTTAPTLAITSNVSVLKIGETASITFTFSEDPSTTFNWDGTDGDVVVTGGTLAAISGSGLTRTATFTPTANATGTASITVTAATYTDVAGNNGGAGTTPALSFDTEAPDAPSTPVLAAASDKGFFDNDQITNISSPEITGTAEAGATVTLYDTDGTTILGTTVATGGNWSITSATLSSGTHTLTAQATDVAGNTGAASAGLSITIDKTAPTLAITSNVSALKIGETASITFTFSEDPSTTFNWSGTTGNVAVTGGYLSAISGSGLTRTAIFTPIADATGTASITVGAATYTDVAGNNGGAGTTPTLTFDTKAPAAPATLMLAAASNSGVSNVDNITNVTTPKITGTAEAAATVTLYDTDGTTVLGTTVATNGVWLINSIALSEGTHTLTAKATDVAGNTGAASAGLSITIDTTAPTLAITSNVSTLKSGETASITFTFSEDPSTTFKWNGTNDDVVVTGGTLAAIAGSGLTRTATFTPTANATGTASITVAAGAYTDVAGNNGGAGTTPTLTFDTEAPAAPATLMLATLSDSGVSNADNITNVTTPAITGTAETGATVTLYD</sequence>
<dbReference type="Pfam" id="PF19077">
    <property type="entry name" value="Big_13"/>
    <property type="match status" value="3"/>
</dbReference>
<dbReference type="Proteomes" id="UP000038045">
    <property type="component" value="Unplaced"/>
</dbReference>
<organism evidence="3 4">
    <name type="scientific">Parastrongyloides trichosuri</name>
    <name type="common">Possum-specific nematode worm</name>
    <dbReference type="NCBI Taxonomy" id="131310"/>
    <lineage>
        <taxon>Eukaryota</taxon>
        <taxon>Metazoa</taxon>
        <taxon>Ecdysozoa</taxon>
        <taxon>Nematoda</taxon>
        <taxon>Chromadorea</taxon>
        <taxon>Rhabditida</taxon>
        <taxon>Tylenchina</taxon>
        <taxon>Panagrolaimomorpha</taxon>
        <taxon>Strongyloidoidea</taxon>
        <taxon>Strongyloididae</taxon>
        <taxon>Parastrongyloides</taxon>
    </lineage>
</organism>
<dbReference type="InterPro" id="IPR044016">
    <property type="entry name" value="Big_13"/>
</dbReference>
<dbReference type="Pfam" id="PF19078">
    <property type="entry name" value="Big_12"/>
    <property type="match status" value="1"/>
</dbReference>
<dbReference type="InterPro" id="IPR013783">
    <property type="entry name" value="Ig-like_fold"/>
</dbReference>
<evidence type="ECO:0000259" key="1">
    <source>
        <dbReference type="Pfam" id="PF19077"/>
    </source>
</evidence>
<feature type="domain" description="Bacterial Ig-like" evidence="2">
    <location>
        <begin position="328"/>
        <end position="425"/>
    </location>
</feature>
<feature type="domain" description="Bacterial Ig-like" evidence="1">
    <location>
        <begin position="440"/>
        <end position="533"/>
    </location>
</feature>
<accession>A0A0N4ZJM5</accession>
<evidence type="ECO:0000259" key="2">
    <source>
        <dbReference type="Pfam" id="PF19078"/>
    </source>
</evidence>
<evidence type="ECO:0000313" key="3">
    <source>
        <dbReference type="Proteomes" id="UP000038045"/>
    </source>
</evidence>
<dbReference type="STRING" id="131310.A0A0N4ZJM5"/>
<dbReference type="PANTHER" id="PTHR34677:SF3">
    <property type="entry name" value="BACTERIAL IG-LIKE DOMAIN-CONTAINING PROTEIN"/>
    <property type="match status" value="1"/>
</dbReference>
<dbReference type="PANTHER" id="PTHR34677">
    <property type="match status" value="1"/>
</dbReference>
<name>A0A0N4ZJM5_PARTI</name>
<dbReference type="Gene3D" id="2.60.40.10">
    <property type="entry name" value="Immunoglobulins"/>
    <property type="match status" value="4"/>
</dbReference>
<feature type="domain" description="Bacterial Ig-like" evidence="1">
    <location>
        <begin position="644"/>
        <end position="739"/>
    </location>
</feature>
<dbReference type="WBParaSite" id="PTRK_0000822600.1">
    <property type="protein sequence ID" value="PTRK_0000822600.1"/>
    <property type="gene ID" value="PTRK_0000822600"/>
</dbReference>
<keyword evidence="3" id="KW-1185">Reference proteome</keyword>
<dbReference type="AlphaFoldDB" id="A0A0N4ZJM5"/>
<dbReference type="InterPro" id="IPR044048">
    <property type="entry name" value="Big_12"/>
</dbReference>
<reference evidence="4" key="1">
    <citation type="submission" date="2017-02" db="UniProtKB">
        <authorList>
            <consortium name="WormBaseParasite"/>
        </authorList>
    </citation>
    <scope>IDENTIFICATION</scope>
</reference>
<dbReference type="NCBIfam" id="NF033510">
    <property type="entry name" value="Ca_tandemer"/>
    <property type="match status" value="3"/>
</dbReference>